<evidence type="ECO:0000313" key="3">
    <source>
        <dbReference type="Proteomes" id="UP000298642"/>
    </source>
</evidence>
<dbReference type="EMBL" id="CP034413">
    <property type="protein sequence ID" value="QCI59982.1"/>
    <property type="molecule type" value="Genomic_DNA"/>
</dbReference>
<keyword evidence="1" id="KW-0472">Membrane</keyword>
<dbReference type="GeneID" id="89521462"/>
<dbReference type="RefSeq" id="WP_119310552.1">
    <property type="nucleotide sequence ID" value="NZ_CP034413.3"/>
</dbReference>
<proteinExistence type="predicted"/>
<evidence type="ECO:0000313" key="2">
    <source>
        <dbReference type="EMBL" id="QCI59982.1"/>
    </source>
</evidence>
<dbReference type="Pfam" id="PF20040">
    <property type="entry name" value="DUF6442"/>
    <property type="match status" value="1"/>
</dbReference>
<protein>
    <submittedName>
        <fullName evidence="2">Uncharacterized protein</fullName>
    </submittedName>
</protein>
<dbReference type="Proteomes" id="UP000298642">
    <property type="component" value="Chromosome"/>
</dbReference>
<sequence>MDRDEILKKAQAGAIGMDEREQQVLGLSFGIGGILMVLLCVILAIIRLVNGQDAYDYTAIVFLYLAGVELHLYWRTRRRGLALLAAACGLVFAGNLAMFLLG</sequence>
<gene>
    <name evidence="2" type="ORF">EIO64_12750</name>
</gene>
<dbReference type="InterPro" id="IPR045620">
    <property type="entry name" value="DUF6442"/>
</dbReference>
<evidence type="ECO:0000256" key="1">
    <source>
        <dbReference type="SAM" id="Phobius"/>
    </source>
</evidence>
<dbReference type="AlphaFoldDB" id="A0A4D7B127"/>
<dbReference type="KEGG" id="obj:EIO64_12750"/>
<keyword evidence="1" id="KW-1133">Transmembrane helix</keyword>
<keyword evidence="1" id="KW-0812">Transmembrane</keyword>
<feature type="transmembrane region" description="Helical" evidence="1">
    <location>
        <begin position="54"/>
        <end position="74"/>
    </location>
</feature>
<feature type="transmembrane region" description="Helical" evidence="1">
    <location>
        <begin position="81"/>
        <end position="101"/>
    </location>
</feature>
<reference evidence="3" key="1">
    <citation type="submission" date="2018-12" db="EMBL/GenBank/DDBJ databases">
        <title>Dusodibacter welbiota gen. nov., sp. nov., isolated from human faeces and emended description of the Oscillibacter genus.</title>
        <authorList>
            <person name="Le Roy T."/>
            <person name="Van der Smissen P."/>
            <person name="Delzenne N."/>
            <person name="Muccioli G."/>
            <person name="Collet J.F."/>
            <person name="Cani P.D."/>
        </authorList>
    </citation>
    <scope>NUCLEOTIDE SEQUENCE [LARGE SCALE GENOMIC DNA]</scope>
    <source>
        <strain evidence="3">J115</strain>
    </source>
</reference>
<name>A0A4D7B127_9FIRM</name>
<organism evidence="2 3">
    <name type="scientific">Dysosmobacter welbionis</name>
    <dbReference type="NCBI Taxonomy" id="2093857"/>
    <lineage>
        <taxon>Bacteria</taxon>
        <taxon>Bacillati</taxon>
        <taxon>Bacillota</taxon>
        <taxon>Clostridia</taxon>
        <taxon>Eubacteriales</taxon>
        <taxon>Oscillospiraceae</taxon>
        <taxon>Dysosmobacter</taxon>
    </lineage>
</organism>
<keyword evidence="3" id="KW-1185">Reference proteome</keyword>
<accession>A0A4D7B127</accession>
<feature type="transmembrane region" description="Helical" evidence="1">
    <location>
        <begin position="24"/>
        <end position="48"/>
    </location>
</feature>